<protein>
    <submittedName>
        <fullName evidence="7">Putative Polyprenyl-diphosphate synthase</fullName>
        <ecNumber evidence="7">2.5.1.-</ecNumber>
    </submittedName>
</protein>
<keyword evidence="5" id="KW-0460">Magnesium</keyword>
<gene>
    <name evidence="7" type="ORF">NITGR_580016</name>
</gene>
<sequence>MGFREVTEFFREDLLKVEQCLRDNFESSLPIVTDIGDYIMNAGGKRIRPLLLLVSSRLCGMPSNDRVIKHCCVIEYIHAATLLHDDVVDETTVRRGNETVNAKWGSDASILVGDYMIARALVLLSDDIQADIFRAFGQGSKLLVEGGLLEYSNARDILVTEEHILEVAHKKTASIMALSCQIGALLAEAGKSNEEAMVDFGNHFGIAFQLMDDAMDYDAPPEVLGKPQGTDFKEGHVTLPLLHLYQHSDKSLKREIENFIQNESLTHKELDYVLERMRETKSLEYTMDKARGHMAEAKKILFSLKFPCPEYLELMVALADHIIDRYTPSNPSLTPIS</sequence>
<proteinExistence type="inferred from homology"/>
<dbReference type="HOGENOM" id="CLU_014015_2_0_0"/>
<dbReference type="PANTHER" id="PTHR12001">
    <property type="entry name" value="GERANYLGERANYL PYROPHOSPHATE SYNTHASE"/>
    <property type="match status" value="1"/>
</dbReference>
<dbReference type="GO" id="GO:0046872">
    <property type="term" value="F:metal ion binding"/>
    <property type="evidence" value="ECO:0007669"/>
    <property type="project" value="UniProtKB-KW"/>
</dbReference>
<comment type="similarity">
    <text evidence="2 6">Belongs to the FPP/GGPP synthase family.</text>
</comment>
<dbReference type="InterPro" id="IPR008949">
    <property type="entry name" value="Isoprenoid_synthase_dom_sf"/>
</dbReference>
<dbReference type="PANTHER" id="PTHR12001:SF69">
    <property type="entry name" value="ALL TRANS-POLYPRENYL-DIPHOSPHATE SYNTHASE PDSS1"/>
    <property type="match status" value="1"/>
</dbReference>
<dbReference type="SFLD" id="SFLDG01017">
    <property type="entry name" value="Polyprenyl_Transferase_Like"/>
    <property type="match status" value="1"/>
</dbReference>
<evidence type="ECO:0000256" key="5">
    <source>
        <dbReference type="ARBA" id="ARBA00022842"/>
    </source>
</evidence>
<keyword evidence="4" id="KW-0479">Metal-binding</keyword>
<dbReference type="AlphaFoldDB" id="M1Z0R6"/>
<dbReference type="InterPro" id="IPR000092">
    <property type="entry name" value="Polyprenyl_synt"/>
</dbReference>
<keyword evidence="3 6" id="KW-0808">Transferase</keyword>
<dbReference type="EMBL" id="CAQJ01000064">
    <property type="protein sequence ID" value="CCQ91108.1"/>
    <property type="molecule type" value="Genomic_DNA"/>
</dbReference>
<dbReference type="Proteomes" id="UP000011704">
    <property type="component" value="Unassembled WGS sequence"/>
</dbReference>
<dbReference type="Pfam" id="PF00348">
    <property type="entry name" value="polyprenyl_synt"/>
    <property type="match status" value="1"/>
</dbReference>
<dbReference type="STRING" id="1266370.NITGR_580016"/>
<evidence type="ECO:0000313" key="8">
    <source>
        <dbReference type="Proteomes" id="UP000011704"/>
    </source>
</evidence>
<dbReference type="FunCoup" id="M1Z0R6">
    <property type="interactions" value="415"/>
</dbReference>
<dbReference type="InterPro" id="IPR033749">
    <property type="entry name" value="Polyprenyl_synt_CS"/>
</dbReference>
<organism evidence="7 8">
    <name type="scientific">Nitrospina gracilis (strain 3/211)</name>
    <dbReference type="NCBI Taxonomy" id="1266370"/>
    <lineage>
        <taxon>Bacteria</taxon>
        <taxon>Pseudomonadati</taxon>
        <taxon>Nitrospinota/Tectimicrobiota group</taxon>
        <taxon>Nitrospinota</taxon>
        <taxon>Nitrospinia</taxon>
        <taxon>Nitrospinales</taxon>
        <taxon>Nitrospinaceae</taxon>
        <taxon>Nitrospina</taxon>
    </lineage>
</organism>
<evidence type="ECO:0000256" key="1">
    <source>
        <dbReference type="ARBA" id="ARBA00001946"/>
    </source>
</evidence>
<accession>M1Z0R6</accession>
<dbReference type="Gene3D" id="1.10.600.10">
    <property type="entry name" value="Farnesyl Diphosphate Synthase"/>
    <property type="match status" value="1"/>
</dbReference>
<dbReference type="GO" id="GO:0008299">
    <property type="term" value="P:isoprenoid biosynthetic process"/>
    <property type="evidence" value="ECO:0007669"/>
    <property type="project" value="InterPro"/>
</dbReference>
<keyword evidence="8" id="KW-1185">Reference proteome</keyword>
<evidence type="ECO:0000313" key="7">
    <source>
        <dbReference type="EMBL" id="CCQ91108.1"/>
    </source>
</evidence>
<evidence type="ECO:0000256" key="4">
    <source>
        <dbReference type="ARBA" id="ARBA00022723"/>
    </source>
</evidence>
<name>M1Z0R6_NITG3</name>
<reference evidence="7 8" key="1">
    <citation type="journal article" date="2013" name="Front. Microbiol.">
        <title>The genome of Nitrospina gracilis illuminates the metabolism and evolution of the major marine nitrite oxidizer.</title>
        <authorList>
            <person name="Luecker S."/>
            <person name="Nowka B."/>
            <person name="Rattei T."/>
            <person name="Spieck E."/>
            <person name="and Daims H."/>
        </authorList>
    </citation>
    <scope>NUCLEOTIDE SEQUENCE [LARGE SCALE GENOMIC DNA]</scope>
    <source>
        <strain evidence="7 8">3/211</strain>
    </source>
</reference>
<dbReference type="OrthoDB" id="9805316at2"/>
<dbReference type="RefSeq" id="WP_005009430.1">
    <property type="nucleotide sequence ID" value="NZ_HG422173.1"/>
</dbReference>
<evidence type="ECO:0000256" key="6">
    <source>
        <dbReference type="RuleBase" id="RU004466"/>
    </source>
</evidence>
<comment type="caution">
    <text evidence="7">The sequence shown here is derived from an EMBL/GenBank/DDBJ whole genome shotgun (WGS) entry which is preliminary data.</text>
</comment>
<dbReference type="CDD" id="cd00685">
    <property type="entry name" value="Trans_IPPS_HT"/>
    <property type="match status" value="1"/>
</dbReference>
<comment type="cofactor">
    <cofactor evidence="1">
        <name>Mg(2+)</name>
        <dbReference type="ChEBI" id="CHEBI:18420"/>
    </cofactor>
</comment>
<dbReference type="EC" id="2.5.1.-" evidence="7"/>
<dbReference type="InParanoid" id="M1Z0R6"/>
<evidence type="ECO:0000256" key="3">
    <source>
        <dbReference type="ARBA" id="ARBA00022679"/>
    </source>
</evidence>
<dbReference type="GO" id="GO:0004659">
    <property type="term" value="F:prenyltransferase activity"/>
    <property type="evidence" value="ECO:0007669"/>
    <property type="project" value="InterPro"/>
</dbReference>
<dbReference type="PROSITE" id="PS00723">
    <property type="entry name" value="POLYPRENYL_SYNTHASE_1"/>
    <property type="match status" value="1"/>
</dbReference>
<dbReference type="SFLD" id="SFLDS00005">
    <property type="entry name" value="Isoprenoid_Synthase_Type_I"/>
    <property type="match status" value="1"/>
</dbReference>
<dbReference type="SUPFAM" id="SSF48576">
    <property type="entry name" value="Terpenoid synthases"/>
    <property type="match status" value="1"/>
</dbReference>
<evidence type="ECO:0000256" key="2">
    <source>
        <dbReference type="ARBA" id="ARBA00006706"/>
    </source>
</evidence>